<dbReference type="RefSeq" id="WP_008051010.1">
    <property type="nucleotide sequence ID" value="NZ_FO818640.1"/>
</dbReference>
<keyword evidence="2" id="KW-0472">Membrane</keyword>
<proteinExistence type="predicted"/>
<keyword evidence="2" id="KW-1133">Transmembrane helix</keyword>
<evidence type="ECO:0000256" key="2">
    <source>
        <dbReference type="SAM" id="Phobius"/>
    </source>
</evidence>
<organism evidence="3 4">
    <name type="scientific">Limnospira indica PCC 8005</name>
    <dbReference type="NCBI Taxonomy" id="376219"/>
    <lineage>
        <taxon>Bacteria</taxon>
        <taxon>Bacillati</taxon>
        <taxon>Cyanobacteriota</taxon>
        <taxon>Cyanophyceae</taxon>
        <taxon>Oscillatoriophycideae</taxon>
        <taxon>Oscillatoriales</taxon>
        <taxon>Sirenicapillariaceae</taxon>
        <taxon>Limnospira</taxon>
    </lineage>
</organism>
<feature type="region of interest" description="Disordered" evidence="1">
    <location>
        <begin position="1459"/>
        <end position="1491"/>
    </location>
</feature>
<evidence type="ECO:0000256" key="1">
    <source>
        <dbReference type="SAM" id="MobiDB-lite"/>
    </source>
</evidence>
<dbReference type="EMBL" id="FO818640">
    <property type="protein sequence ID" value="CDM95413.1"/>
    <property type="molecule type" value="Genomic_DNA"/>
</dbReference>
<dbReference type="InterPro" id="IPR049774">
    <property type="entry name" value="EPS_HpsA-like"/>
</dbReference>
<dbReference type="Proteomes" id="UP000032946">
    <property type="component" value="Chromosome"/>
</dbReference>
<sequence>MHNQHNHRKPKLPIRLWLGEIRKFGNRAIGGLKRSLLGNWLNMNRGDRQRVEGFVLPTVTMVMLVVVLLTVAIAFRALDRAQLAQNVRVSQEVLLAATPALERANAKLTEALNQSGSGTPEEGQIETILEGDGYTFGGEERLTLEFDISKDGTINDGSEEGKVKEWINTAWGFEEDLNDDGTPDRYNIYGIFFRSPSTTSLVFNRPRTPIEARGNPVRNIDSPFTTNPNCPEALGSSASLVSGGGWFRQETSLIKPFFIYAASIPISGRGFAAVEMQEDRRAVPIVNNAVVYEGDIDITPGETLNLNGRIMVNGNMFIRRSLVTFRQVSSPESCYYEIENSKILIGGNFGTGRADSSTIEGANATVDLFRPNARPASEGLTEKYLPARYAPNDLSYNDLEYAERIKGLVDAQMENAAATDPEEVQDAVREGEERRRSLEIYFTARTRRVPNLEAANDNFDPSSDTATLNDSGNTLRAKDEWIYPYQIDGGNATISTTTGNNRLNLWTDGNRLRLPATHPDIVRENQQETRVGDRVLLGNGLPARWYNNGGFSTQAEQFIQNIVWHEGDGERFRRTRMFDMPDLGNTGRNGFWERAAARAPTEEEPLVGGARIVTGAGIYLPGSSFLPRPARAADNPDTPENESAFDVVWPDTMAMWEDSNFDGKAQMADDQIGDLRMRATVLYHYTTTPWAKRGDRQNPIACISSYYDPTTQETAKNRHGLPWEAATATGEGMSHNGIVYAPQILSVSQQSKNADGLFTAANESGSLLEKIYYQANLVFPDGRFVNEPLRKALAAAPADRSLEEQSAIDAAVCAMTILNGVAGSPTETTIPHGTIFEGTLLDARQVKALEDDDGFFADGKGTYDRPLEDRQPLEIRTTVIDLNKLRQKAISGSDEFLLPNSGIIYATRNDALRDDSTGDTITSPVDFVLDETRRPNGIMLINGQRLDRRTDYFEDEKGLILVSNLPAYVKGTFNLHQTPGGTALDEFIDEGSAFYERSNLNPNFACRAKDPRLPKCTQGDTWRPATVLSDAVTLLSSDFREGYRWEGDYNLRNNMILSQDYRQLKGLNPVKLQGGYDVDGSGDISSEPRFNERHFGFDLNGNGTSQREVVIGQDEDGEDITEMQDEIVSEADLTLEAVRRINGFYDNNFMTTQEAWRDNNALRLNGDGVSRSSYLNNNVTPIQGRAAGIEYLMEICRQPLVSMCQPQDWVVNIPGETNFPEYASELSEWPTLNRTITNNLYPPAGTTAQRVKREQDRIYPRRIAFLRDYQNDHKLFLDSNGNPVPLAVNGNEVRPAPFGENINIPLDDGNFSPAGTDTPYSFSAIAAKTNAPRPLVFQMDGSYPNIRWKPSPSHPDEYFYAQPLWEPLVQVNSTIPGTNNAWGNPIQTAVPTTFNLIVASGDSPIRQTVGNNTELNGGFHNFTRFLESWRNQTATIKGSFIQVRRSAYATGPMMPVLDQEAPGLTKFGPRRTTGDRPYLNPVDSGQTPFYRPPTRDYGYDVGLLPQDPDLFAVRNSSPESQDPNRYFREVSRDDPWVHTLLCGKTEDDQHFLPDGLRPDQCPLNPDTFFNRRT</sequence>
<name>A0A9P1KGY1_9CYAN</name>
<protein>
    <submittedName>
        <fullName evidence="3">Uncharacterized protein</fullName>
    </submittedName>
</protein>
<evidence type="ECO:0000313" key="3">
    <source>
        <dbReference type="EMBL" id="CDM95413.1"/>
    </source>
</evidence>
<evidence type="ECO:0000313" key="4">
    <source>
        <dbReference type="Proteomes" id="UP000032946"/>
    </source>
</evidence>
<gene>
    <name evidence="3" type="ORF">ARTHRO_30682</name>
</gene>
<dbReference type="NCBIfam" id="NF038301">
    <property type="entry name" value="EPS_HpsA"/>
    <property type="match status" value="1"/>
</dbReference>
<keyword evidence="4" id="KW-1185">Reference proteome</keyword>
<keyword evidence="2" id="KW-0812">Transmembrane</keyword>
<feature type="transmembrane region" description="Helical" evidence="2">
    <location>
        <begin position="53"/>
        <end position="75"/>
    </location>
</feature>
<accession>A0A9P1KGY1</accession>
<reference evidence="3 4" key="1">
    <citation type="submission" date="2014-02" db="EMBL/GenBank/DDBJ databases">
        <authorList>
            <person name="Genoscope - CEA"/>
        </authorList>
    </citation>
    <scope>NUCLEOTIDE SEQUENCE [LARGE SCALE GENOMIC DNA]</scope>
    <source>
        <strain evidence="3 4">PCC 8005</strain>
    </source>
</reference>